<dbReference type="Proteomes" id="UP000087171">
    <property type="component" value="Chromosome Ca5"/>
</dbReference>
<dbReference type="InterPro" id="IPR002213">
    <property type="entry name" value="UDP_glucos_trans"/>
</dbReference>
<organism evidence="3 4">
    <name type="scientific">Cicer arietinum</name>
    <name type="common">Chickpea</name>
    <name type="synonym">Garbanzo</name>
    <dbReference type="NCBI Taxonomy" id="3827"/>
    <lineage>
        <taxon>Eukaryota</taxon>
        <taxon>Viridiplantae</taxon>
        <taxon>Streptophyta</taxon>
        <taxon>Embryophyta</taxon>
        <taxon>Tracheophyta</taxon>
        <taxon>Spermatophyta</taxon>
        <taxon>Magnoliopsida</taxon>
        <taxon>eudicotyledons</taxon>
        <taxon>Gunneridae</taxon>
        <taxon>Pentapetalae</taxon>
        <taxon>rosids</taxon>
        <taxon>fabids</taxon>
        <taxon>Fabales</taxon>
        <taxon>Fabaceae</taxon>
        <taxon>Papilionoideae</taxon>
        <taxon>50 kb inversion clade</taxon>
        <taxon>NPAAA clade</taxon>
        <taxon>Hologalegina</taxon>
        <taxon>IRL clade</taxon>
        <taxon>Cicereae</taxon>
        <taxon>Cicer</taxon>
    </lineage>
</organism>
<dbReference type="Pfam" id="PF00201">
    <property type="entry name" value="UDPGT"/>
    <property type="match status" value="1"/>
</dbReference>
<dbReference type="OrthoDB" id="5835829at2759"/>
<dbReference type="GO" id="GO:0080044">
    <property type="term" value="F:quercetin 7-O-glucosyltransferase activity"/>
    <property type="evidence" value="ECO:0007669"/>
    <property type="project" value="TreeGrafter"/>
</dbReference>
<dbReference type="GeneID" id="101488643"/>
<evidence type="ECO:0000256" key="1">
    <source>
        <dbReference type="ARBA" id="ARBA00009995"/>
    </source>
</evidence>
<reference evidence="4" key="2">
    <citation type="submission" date="2025-08" db="UniProtKB">
        <authorList>
            <consortium name="RefSeq"/>
        </authorList>
    </citation>
    <scope>IDENTIFICATION</scope>
    <source>
        <tissue evidence="4">Etiolated seedlings</tissue>
    </source>
</reference>
<comment type="similarity">
    <text evidence="1">Belongs to the UDP-glycosyltransferase family.</text>
</comment>
<dbReference type="FunFam" id="3.40.50.2000:FF:000138">
    <property type="entry name" value="Glycosyltransferase"/>
    <property type="match status" value="1"/>
</dbReference>
<dbReference type="PANTHER" id="PTHR11926">
    <property type="entry name" value="GLUCOSYL/GLUCURONOSYL TRANSFERASES"/>
    <property type="match status" value="1"/>
</dbReference>
<proteinExistence type="inferred from homology"/>
<evidence type="ECO:0000256" key="2">
    <source>
        <dbReference type="ARBA" id="ARBA00022679"/>
    </source>
</evidence>
<evidence type="ECO:0000313" key="4">
    <source>
        <dbReference type="RefSeq" id="XP_027190240.1"/>
    </source>
</evidence>
<gene>
    <name evidence="4" type="primary">LOC101488643</name>
</gene>
<evidence type="ECO:0000313" key="3">
    <source>
        <dbReference type="Proteomes" id="UP000087171"/>
    </source>
</evidence>
<dbReference type="GO" id="GO:0080043">
    <property type="term" value="F:quercetin 3-O-glucosyltransferase activity"/>
    <property type="evidence" value="ECO:0007669"/>
    <property type="project" value="TreeGrafter"/>
</dbReference>
<dbReference type="CDD" id="cd03784">
    <property type="entry name" value="GT1_Gtf-like"/>
    <property type="match status" value="1"/>
</dbReference>
<keyword evidence="3" id="KW-1185">Reference proteome</keyword>
<accession>A0A3Q7YFC3</accession>
<sequence length="491" mass="56376">MEYQVQNPPTHITITTTTTATSHVLVVPYPSRGHINPMMNLSKLIVSNNPNILVTFVVTQEWLTLINSEPKPDNIRFGTIPNFGGSKDNFLNVVEAVMTEMEAPLERLLDSFIQPPPTFIIYDAFLFWVVGVGNRRNIPVAAFWTTSTSEFWVQFFHIFLQRNHLDETQFGFYHAENDAEKLIDYIPSNSWIHLADIPLLDKNNHQILQWAMKSYQWILKAQYVLLPSIYELEPQVIDALKSNLTIPIYTIGPNIPYFNLGYKSHYLNATNDAAQNYIDWLNLQPCGSVLYISFGSFLSVSRSQMDEIIGALHDSNIRYLWVTRDETNRLKEKCGKMGFVVTWCDQLRVLLHPAIGGYWTHCGWNSVIEGVFAGVPFLTFPIAMDQPLISKIIVEDWKVGLRVKKDDKLDTLVRKEEIVVLLRKFMDLDYDIGRDMRKRAKEIQHICQLAIKKGGSSETNIKAFLKNIMQSDWKQDGSNGVQSQVVIENFH</sequence>
<reference evidence="3" key="1">
    <citation type="journal article" date="2013" name="Nat. Biotechnol.">
        <title>Draft genome sequence of chickpea (Cicer arietinum) provides a resource for trait improvement.</title>
        <authorList>
            <person name="Varshney R.K."/>
            <person name="Song C."/>
            <person name="Saxena R.K."/>
            <person name="Azam S."/>
            <person name="Yu S."/>
            <person name="Sharpe A.G."/>
            <person name="Cannon S."/>
            <person name="Baek J."/>
            <person name="Rosen B.D."/>
            <person name="Tar'an B."/>
            <person name="Millan T."/>
            <person name="Zhang X."/>
            <person name="Ramsay L.D."/>
            <person name="Iwata A."/>
            <person name="Wang Y."/>
            <person name="Nelson W."/>
            <person name="Farmer A.D."/>
            <person name="Gaur P.M."/>
            <person name="Soderlund C."/>
            <person name="Penmetsa R.V."/>
            <person name="Xu C."/>
            <person name="Bharti A.K."/>
            <person name="He W."/>
            <person name="Winter P."/>
            <person name="Zhao S."/>
            <person name="Hane J.K."/>
            <person name="Carrasquilla-Garcia N."/>
            <person name="Condie J.A."/>
            <person name="Upadhyaya H.D."/>
            <person name="Luo M.C."/>
            <person name="Thudi M."/>
            <person name="Gowda C.L."/>
            <person name="Singh N.P."/>
            <person name="Lichtenzveig J."/>
            <person name="Gali K.K."/>
            <person name="Rubio J."/>
            <person name="Nadarajan N."/>
            <person name="Dolezel J."/>
            <person name="Bansal K.C."/>
            <person name="Xu X."/>
            <person name="Edwards D."/>
            <person name="Zhang G."/>
            <person name="Kahl G."/>
            <person name="Gil J."/>
            <person name="Singh K.B."/>
            <person name="Datta S.K."/>
            <person name="Jackson S.A."/>
            <person name="Wang J."/>
            <person name="Cook D.R."/>
        </authorList>
    </citation>
    <scope>NUCLEOTIDE SEQUENCE [LARGE SCALE GENOMIC DNA]</scope>
    <source>
        <strain evidence="3">cv. CDC Frontier</strain>
    </source>
</reference>
<dbReference type="SUPFAM" id="SSF53756">
    <property type="entry name" value="UDP-Glycosyltransferase/glycogen phosphorylase"/>
    <property type="match status" value="1"/>
</dbReference>
<keyword evidence="2" id="KW-0808">Transferase</keyword>
<dbReference type="AlphaFoldDB" id="A0A3Q7YFC3"/>
<name>A0A3Q7YFC3_CICAR</name>
<dbReference type="PANTHER" id="PTHR11926:SF774">
    <property type="entry name" value="UDP-GLYCOSYLTRANSFERASE 85A1-RELATED"/>
    <property type="match status" value="1"/>
</dbReference>
<dbReference type="RefSeq" id="XP_027190240.1">
    <property type="nucleotide sequence ID" value="XM_027334439.1"/>
</dbReference>
<dbReference type="Gene3D" id="3.40.50.2000">
    <property type="entry name" value="Glycogen Phosphorylase B"/>
    <property type="match status" value="2"/>
</dbReference>
<protein>
    <submittedName>
        <fullName evidence="4">UDP-glycosyltransferase 87A1-like isoform X1</fullName>
    </submittedName>
</protein>